<comment type="caution">
    <text evidence="1">The sequence shown here is derived from an EMBL/GenBank/DDBJ whole genome shotgun (WGS) entry which is preliminary data.</text>
</comment>
<accession>A0ABN7V5L6</accession>
<keyword evidence="2" id="KW-1185">Reference proteome</keyword>
<evidence type="ECO:0000313" key="1">
    <source>
        <dbReference type="EMBL" id="CAG8729825.1"/>
    </source>
</evidence>
<dbReference type="Proteomes" id="UP000789901">
    <property type="component" value="Unassembled WGS sequence"/>
</dbReference>
<protein>
    <submittedName>
        <fullName evidence="1">26437_t:CDS:1</fullName>
    </submittedName>
</protein>
<proteinExistence type="predicted"/>
<evidence type="ECO:0000313" key="2">
    <source>
        <dbReference type="Proteomes" id="UP000789901"/>
    </source>
</evidence>
<reference evidence="1 2" key="1">
    <citation type="submission" date="2021-06" db="EMBL/GenBank/DDBJ databases">
        <authorList>
            <person name="Kallberg Y."/>
            <person name="Tangrot J."/>
            <person name="Rosling A."/>
        </authorList>
    </citation>
    <scope>NUCLEOTIDE SEQUENCE [LARGE SCALE GENOMIC DNA]</scope>
    <source>
        <strain evidence="1 2">120-4 pot B 10/14</strain>
    </source>
</reference>
<gene>
    <name evidence="1" type="ORF">GMARGA_LOCUS14293</name>
</gene>
<organism evidence="1 2">
    <name type="scientific">Gigaspora margarita</name>
    <dbReference type="NCBI Taxonomy" id="4874"/>
    <lineage>
        <taxon>Eukaryota</taxon>
        <taxon>Fungi</taxon>
        <taxon>Fungi incertae sedis</taxon>
        <taxon>Mucoromycota</taxon>
        <taxon>Glomeromycotina</taxon>
        <taxon>Glomeromycetes</taxon>
        <taxon>Diversisporales</taxon>
        <taxon>Gigasporaceae</taxon>
        <taxon>Gigaspora</taxon>
    </lineage>
</organism>
<name>A0ABN7V5L6_GIGMA</name>
<sequence>MALPSGIYAEDVLYNHGKHLSTESLVHSWIIDIDDEDIAKLLKKEVEQKVAQSLMRFSTLKLETTSFKDKNECYDREKHYDSECAENIMKKFLIDFEDPELRLQRENILKDDGIFSSCVNDIEYGAVEVGKIFEGPKGTKLLGGFKLGKTLHDILICLKS</sequence>
<dbReference type="EMBL" id="CAJVQB010009406">
    <property type="protein sequence ID" value="CAG8729825.1"/>
    <property type="molecule type" value="Genomic_DNA"/>
</dbReference>